<feature type="transmembrane region" description="Helical" evidence="8">
    <location>
        <begin position="165"/>
        <end position="189"/>
    </location>
</feature>
<evidence type="ECO:0000313" key="10">
    <source>
        <dbReference type="Proteomes" id="UP000321562"/>
    </source>
</evidence>
<feature type="transmembrane region" description="Helical" evidence="8">
    <location>
        <begin position="71"/>
        <end position="91"/>
    </location>
</feature>
<proteinExistence type="inferred from homology"/>
<feature type="transmembrane region" description="Helical" evidence="8">
    <location>
        <begin position="97"/>
        <end position="115"/>
    </location>
</feature>
<evidence type="ECO:0000256" key="1">
    <source>
        <dbReference type="ARBA" id="ARBA00004651"/>
    </source>
</evidence>
<keyword evidence="4 8" id="KW-1003">Cell membrane</keyword>
<keyword evidence="7 8" id="KW-0472">Membrane</keyword>
<keyword evidence="10" id="KW-1185">Reference proteome</keyword>
<dbReference type="InterPro" id="IPR052017">
    <property type="entry name" value="TSUP"/>
</dbReference>
<keyword evidence="5 8" id="KW-0812">Transmembrane</keyword>
<keyword evidence="3" id="KW-0813">Transport</keyword>
<evidence type="ECO:0000256" key="2">
    <source>
        <dbReference type="ARBA" id="ARBA00009142"/>
    </source>
</evidence>
<evidence type="ECO:0000256" key="6">
    <source>
        <dbReference type="ARBA" id="ARBA00022989"/>
    </source>
</evidence>
<organism evidence="9 10">
    <name type="scientific">Paracoccus aurantiacus</name>
    <dbReference type="NCBI Taxonomy" id="2599412"/>
    <lineage>
        <taxon>Bacteria</taxon>
        <taxon>Pseudomonadati</taxon>
        <taxon>Pseudomonadota</taxon>
        <taxon>Alphaproteobacteria</taxon>
        <taxon>Rhodobacterales</taxon>
        <taxon>Paracoccaceae</taxon>
        <taxon>Paracoccus</taxon>
    </lineage>
</organism>
<evidence type="ECO:0000256" key="8">
    <source>
        <dbReference type="RuleBase" id="RU363041"/>
    </source>
</evidence>
<evidence type="ECO:0000256" key="5">
    <source>
        <dbReference type="ARBA" id="ARBA00022692"/>
    </source>
</evidence>
<keyword evidence="6 8" id="KW-1133">Transmembrane helix</keyword>
<sequence length="244" mass="26149">MITIFLVAMLAFLLGGILKGAIGAGTPVVVIPILSIYYDVPYAVAVFAVPALASNIWQGWSYRHNLRDRGFVWRLVIAAAIGALIGTLLLAALPSKWLSIIVALLALFYVAFRLMKPDWQLNYGVARVLAAPAGFLGGVLQGAAGISAPVSLTYLHAIHLPRDRFIPTISSMFAAMSIVQLPSLVAVGIMTWQIFLVSIFACIPLFVGMPIGAAMVRRVGAKAFDRMIMALLVVIAGMLLLESL</sequence>
<evidence type="ECO:0000256" key="3">
    <source>
        <dbReference type="ARBA" id="ARBA00022448"/>
    </source>
</evidence>
<feature type="transmembrane region" description="Helical" evidence="8">
    <location>
        <begin position="223"/>
        <end position="241"/>
    </location>
</feature>
<gene>
    <name evidence="9" type="ORF">FQV27_13220</name>
</gene>
<comment type="caution">
    <text evidence="9">The sequence shown here is derived from an EMBL/GenBank/DDBJ whole genome shotgun (WGS) entry which is preliminary data.</text>
</comment>
<comment type="subcellular location">
    <subcellularLocation>
        <location evidence="1 8">Cell membrane</location>
        <topology evidence="1 8">Multi-pass membrane protein</topology>
    </subcellularLocation>
</comment>
<evidence type="ECO:0000313" key="9">
    <source>
        <dbReference type="EMBL" id="TXB68140.1"/>
    </source>
</evidence>
<comment type="similarity">
    <text evidence="2 8">Belongs to the 4-toluene sulfonate uptake permease (TSUP) (TC 2.A.102) family.</text>
</comment>
<dbReference type="OrthoDB" id="5195497at2"/>
<dbReference type="GO" id="GO:0005886">
    <property type="term" value="C:plasma membrane"/>
    <property type="evidence" value="ECO:0007669"/>
    <property type="project" value="UniProtKB-SubCell"/>
</dbReference>
<dbReference type="PANTHER" id="PTHR30269:SF32">
    <property type="entry name" value="MEMBRANE TRANSPORTER PROTEIN-RELATED"/>
    <property type="match status" value="1"/>
</dbReference>
<dbReference type="EMBL" id="VOPL01000005">
    <property type="protein sequence ID" value="TXB68140.1"/>
    <property type="molecule type" value="Genomic_DNA"/>
</dbReference>
<protein>
    <recommendedName>
        <fullName evidence="8">Probable membrane transporter protein</fullName>
    </recommendedName>
</protein>
<evidence type="ECO:0000256" key="7">
    <source>
        <dbReference type="ARBA" id="ARBA00023136"/>
    </source>
</evidence>
<dbReference type="AlphaFoldDB" id="A0A5C6S2R8"/>
<feature type="transmembrane region" description="Helical" evidence="8">
    <location>
        <begin position="36"/>
        <end position="59"/>
    </location>
</feature>
<dbReference type="PANTHER" id="PTHR30269">
    <property type="entry name" value="TRANSMEMBRANE PROTEIN YFCA"/>
    <property type="match status" value="1"/>
</dbReference>
<accession>A0A5C6S2R8</accession>
<evidence type="ECO:0000256" key="4">
    <source>
        <dbReference type="ARBA" id="ARBA00022475"/>
    </source>
</evidence>
<dbReference type="Proteomes" id="UP000321562">
    <property type="component" value="Unassembled WGS sequence"/>
</dbReference>
<dbReference type="RefSeq" id="WP_147099298.1">
    <property type="nucleotide sequence ID" value="NZ_JBHUFH010000003.1"/>
</dbReference>
<reference evidence="9 10" key="1">
    <citation type="submission" date="2019-08" db="EMBL/GenBank/DDBJ databases">
        <authorList>
            <person name="Ye J."/>
        </authorList>
    </citation>
    <scope>NUCLEOTIDE SEQUENCE [LARGE SCALE GENOMIC DNA]</scope>
    <source>
        <strain evidence="9 10">TK008</strain>
    </source>
</reference>
<dbReference type="Pfam" id="PF01925">
    <property type="entry name" value="TauE"/>
    <property type="match status" value="1"/>
</dbReference>
<dbReference type="InterPro" id="IPR002781">
    <property type="entry name" value="TM_pro_TauE-like"/>
</dbReference>
<name>A0A5C6S2R8_9RHOB</name>
<feature type="transmembrane region" description="Helical" evidence="8">
    <location>
        <begin position="195"/>
        <end position="216"/>
    </location>
</feature>